<dbReference type="Proteomes" id="UP000028761">
    <property type="component" value="Chromosome 2"/>
</dbReference>
<organism evidence="2 3">
    <name type="scientific">Papio anubis</name>
    <name type="common">Olive baboon</name>
    <dbReference type="NCBI Taxonomy" id="9555"/>
    <lineage>
        <taxon>Eukaryota</taxon>
        <taxon>Metazoa</taxon>
        <taxon>Chordata</taxon>
        <taxon>Craniata</taxon>
        <taxon>Vertebrata</taxon>
        <taxon>Euteleostomi</taxon>
        <taxon>Mammalia</taxon>
        <taxon>Eutheria</taxon>
        <taxon>Euarchontoglires</taxon>
        <taxon>Primates</taxon>
        <taxon>Haplorrhini</taxon>
        <taxon>Catarrhini</taxon>
        <taxon>Cercopithecidae</taxon>
        <taxon>Cercopithecinae</taxon>
        <taxon>Papio</taxon>
    </lineage>
</organism>
<evidence type="ECO:0000256" key="1">
    <source>
        <dbReference type="SAM" id="Phobius"/>
    </source>
</evidence>
<sequence>MCLLVICTYSVEKFLFRSFAYCKNWVVFLLLICKISDYICIYIFFVMKCIAYPNFYVEVLILSTSLNVNHQDNGENIARSSQVLRSRRKKWLHGLGPGSCAVCSLGTWCPASQPLHPSLKGAKVQLMLLLYRVEAPSLGSFHVVLSLRVHRIQELRFGNLHLDFRACMEMHGCSGRSLVQRWGPHGELLLGQCRREIWVWQPPHRVCTGALPSRAVRRGPLSSRHQNARSTNILHCAPGKAADAQHKPMKVARRGAIPCKATGAELPKTWEPTSCISMTWM</sequence>
<evidence type="ECO:0000313" key="3">
    <source>
        <dbReference type="Proteomes" id="UP000028761"/>
    </source>
</evidence>
<evidence type="ECO:0000313" key="2">
    <source>
        <dbReference type="Ensembl" id="ENSPANP00000053710.1"/>
    </source>
</evidence>
<accession>A0A8I5NGE7</accession>
<protein>
    <submittedName>
        <fullName evidence="2">Uncharacterized protein</fullName>
    </submittedName>
</protein>
<keyword evidence="3" id="KW-1185">Reference proteome</keyword>
<reference evidence="2" key="2">
    <citation type="submission" date="2025-08" db="UniProtKB">
        <authorList>
            <consortium name="Ensembl"/>
        </authorList>
    </citation>
    <scope>IDENTIFICATION</scope>
</reference>
<keyword evidence="1" id="KW-1133">Transmembrane helix</keyword>
<reference evidence="2" key="3">
    <citation type="submission" date="2025-09" db="UniProtKB">
        <authorList>
            <consortium name="Ensembl"/>
        </authorList>
    </citation>
    <scope>IDENTIFICATION</scope>
</reference>
<name>A0A8I5NGE7_PAPAN</name>
<dbReference type="GeneTree" id="ENSGT00980000202068"/>
<proteinExistence type="predicted"/>
<feature type="transmembrane region" description="Helical" evidence="1">
    <location>
        <begin position="25"/>
        <end position="45"/>
    </location>
</feature>
<dbReference type="Ensembl" id="ENSPANT00000078270.1">
    <property type="protein sequence ID" value="ENSPANP00000053710.1"/>
    <property type="gene ID" value="ENSPANG00000048566.1"/>
</dbReference>
<reference evidence="2 3" key="1">
    <citation type="submission" date="2012-03" db="EMBL/GenBank/DDBJ databases">
        <title>Whole Genome Assembly of Papio anubis.</title>
        <authorList>
            <person name="Liu Y.L."/>
            <person name="Abraham K.A."/>
            <person name="Akbar H.A."/>
            <person name="Ali S.A."/>
            <person name="Anosike U.A."/>
            <person name="Aqrawi P.A."/>
            <person name="Arias F.A."/>
            <person name="Attaway T.A."/>
            <person name="Awwad R.A."/>
            <person name="Babu C.B."/>
            <person name="Bandaranaike D.B."/>
            <person name="Battles P.B."/>
            <person name="Bell A.B."/>
            <person name="Beltran B.B."/>
            <person name="Berhane-Mersha D.B."/>
            <person name="Bess C.B."/>
            <person name="Bickham C.B."/>
            <person name="Bolden T.B."/>
            <person name="Carter K.C."/>
            <person name="Chau D.C."/>
            <person name="Chavez A.C."/>
            <person name="Clerc-Blankenburg K.C."/>
            <person name="Coyle M.C."/>
            <person name="Dao M.D."/>
            <person name="Davila M.L.D."/>
            <person name="Davy-Carroll L.D."/>
            <person name="Denson S.D."/>
            <person name="Dinh H.D."/>
            <person name="Fernandez S.F."/>
            <person name="Fernando P.F."/>
            <person name="Forbes L.F."/>
            <person name="Francis C.F."/>
            <person name="Francisco L.F."/>
            <person name="Fu Q.F."/>
            <person name="Garcia-Iii R.G."/>
            <person name="Garrett T.G."/>
            <person name="Gross S.G."/>
            <person name="Gubbala S.G."/>
            <person name="Hirani K.H."/>
            <person name="Hogues M.H."/>
            <person name="Hollins B.H."/>
            <person name="Jackson L.J."/>
            <person name="Javaid M.J."/>
            <person name="Jhangiani S.J."/>
            <person name="Johnson A.J."/>
            <person name="Johnson B.J."/>
            <person name="Jones J.J."/>
            <person name="Joshi V.J."/>
            <person name="Kalu J.K."/>
            <person name="Khan N.K."/>
            <person name="Korchina V.K."/>
            <person name="Kovar C.K."/>
            <person name="Lago L.L."/>
            <person name="Lara F.L."/>
            <person name="Le T.-K.L."/>
            <person name="Lee S.L."/>
            <person name="Legall-Iii F.L."/>
            <person name="Lemon S.L."/>
            <person name="Liu J.L."/>
            <person name="Liu Y.-S.L."/>
            <person name="Liyanage D.L."/>
            <person name="Lopez J.L."/>
            <person name="Lorensuhewa L.L."/>
            <person name="Mata R.M."/>
            <person name="Mathew T.M."/>
            <person name="Mercado C.M."/>
            <person name="Mercado I.M."/>
            <person name="Morales K.M."/>
            <person name="Morgan M.M."/>
            <person name="Munidasa M.M."/>
            <person name="Ngo D.N."/>
            <person name="Nguyen L.N."/>
            <person name="Nguyen T.N."/>
            <person name="Nguyen N.N."/>
            <person name="Obregon M.O."/>
            <person name="Okwuonu G.O."/>
            <person name="Ongeri F.O."/>
            <person name="Onwere C.O."/>
            <person name="Osifeso I.O."/>
            <person name="Parra A.P."/>
            <person name="Patil S.P."/>
            <person name="Perez A.P."/>
            <person name="Perez Y.P."/>
            <person name="Pham C.P."/>
            <person name="Pu L.-L.P."/>
            <person name="Puazo M.P."/>
            <person name="Quiroz J.Q."/>
            <person name="Rouhana J.R."/>
            <person name="Ruiz M.R."/>
            <person name="Ruiz S.-J.R."/>
            <person name="Saada N.S."/>
            <person name="Santibanez J.S."/>
            <person name="Scheel M.S."/>
            <person name="Schneider B.S."/>
            <person name="Simmons D.S."/>
            <person name="Sisson I.S."/>
            <person name="Tang L.-Y.T."/>
            <person name="Thornton R.T."/>
            <person name="Tisius J.T."/>
            <person name="Toledanes G.T."/>
            <person name="Trejos Z.T."/>
            <person name="Usmani K.U."/>
            <person name="Varghese R.V."/>
            <person name="Vattathil S.V."/>
            <person name="Vee V.V."/>
            <person name="Walker D.W."/>
            <person name="Weissenberger G.W."/>
            <person name="White C.W."/>
            <person name="Williams A.W."/>
            <person name="Woodworth J.W."/>
            <person name="Wright R.W."/>
            <person name="Zhu Y.Z."/>
            <person name="Han Y.H."/>
            <person name="Newsham I.N."/>
            <person name="Nazareth L.N."/>
            <person name="Worley K.W."/>
            <person name="Muzny D.M."/>
            <person name="Rogers J.R."/>
            <person name="Gibbs R.G."/>
        </authorList>
    </citation>
    <scope>NUCLEOTIDE SEQUENCE [LARGE SCALE GENOMIC DNA]</scope>
</reference>
<dbReference type="AlphaFoldDB" id="A0A8I5NGE7"/>
<keyword evidence="1" id="KW-0812">Transmembrane</keyword>
<keyword evidence="1" id="KW-0472">Membrane</keyword>